<feature type="compositionally biased region" description="Low complexity" evidence="8">
    <location>
        <begin position="33"/>
        <end position="53"/>
    </location>
</feature>
<evidence type="ECO:0000256" key="1">
    <source>
        <dbReference type="ARBA" id="ARBA00004370"/>
    </source>
</evidence>
<dbReference type="GO" id="GO:0016020">
    <property type="term" value="C:membrane"/>
    <property type="evidence" value="ECO:0007669"/>
    <property type="project" value="UniProtKB-SubCell"/>
</dbReference>
<dbReference type="InterPro" id="IPR013685">
    <property type="entry name" value="POTRA_FtsQ_type"/>
</dbReference>
<feature type="transmembrane region" description="Helical" evidence="9">
    <location>
        <begin position="152"/>
        <end position="171"/>
    </location>
</feature>
<dbReference type="GO" id="GO:0090529">
    <property type="term" value="P:cell septum assembly"/>
    <property type="evidence" value="ECO:0007669"/>
    <property type="project" value="InterPro"/>
</dbReference>
<evidence type="ECO:0000313" key="12">
    <source>
        <dbReference type="Proteomes" id="UP000199223"/>
    </source>
</evidence>
<feature type="domain" description="POTRA" evidence="10">
    <location>
        <begin position="171"/>
        <end position="238"/>
    </location>
</feature>
<dbReference type="Proteomes" id="UP000199223">
    <property type="component" value="Unassembled WGS sequence"/>
</dbReference>
<feature type="compositionally biased region" description="Low complexity" evidence="8">
    <location>
        <begin position="67"/>
        <end position="79"/>
    </location>
</feature>
<dbReference type="EMBL" id="FNZA01000015">
    <property type="protein sequence ID" value="SEJ71180.1"/>
    <property type="molecule type" value="Genomic_DNA"/>
</dbReference>
<dbReference type="PANTHER" id="PTHR35851:SF1">
    <property type="entry name" value="CELL DIVISION PROTEIN FTSQ"/>
    <property type="match status" value="1"/>
</dbReference>
<dbReference type="AlphaFoldDB" id="A0A1H7BA34"/>
<proteinExistence type="predicted"/>
<keyword evidence="5 9" id="KW-1133">Transmembrane helix</keyword>
<dbReference type="STRING" id="856736.SAMN04488058_11546"/>
<gene>
    <name evidence="11" type="ORF">SAMN04488058_11546</name>
</gene>
<keyword evidence="2" id="KW-1003">Cell membrane</keyword>
<evidence type="ECO:0000256" key="2">
    <source>
        <dbReference type="ARBA" id="ARBA00022475"/>
    </source>
</evidence>
<keyword evidence="3 11" id="KW-0132">Cell division</keyword>
<organism evidence="11 12">
    <name type="scientific">Deinococcus reticulitermitis</name>
    <dbReference type="NCBI Taxonomy" id="856736"/>
    <lineage>
        <taxon>Bacteria</taxon>
        <taxon>Thermotogati</taxon>
        <taxon>Deinococcota</taxon>
        <taxon>Deinococci</taxon>
        <taxon>Deinococcales</taxon>
        <taxon>Deinococcaceae</taxon>
        <taxon>Deinococcus</taxon>
    </lineage>
</organism>
<evidence type="ECO:0000256" key="4">
    <source>
        <dbReference type="ARBA" id="ARBA00022692"/>
    </source>
</evidence>
<protein>
    <submittedName>
        <fullName evidence="11">Cell division protein FtsQ</fullName>
    </submittedName>
</protein>
<evidence type="ECO:0000256" key="8">
    <source>
        <dbReference type="SAM" id="MobiDB-lite"/>
    </source>
</evidence>
<comment type="subcellular location">
    <subcellularLocation>
        <location evidence="1">Membrane</location>
    </subcellularLocation>
</comment>
<evidence type="ECO:0000256" key="5">
    <source>
        <dbReference type="ARBA" id="ARBA00022989"/>
    </source>
</evidence>
<accession>A0A1H7BA34</accession>
<dbReference type="Pfam" id="PF08478">
    <property type="entry name" value="POTRA_1"/>
    <property type="match status" value="1"/>
</dbReference>
<evidence type="ECO:0000256" key="3">
    <source>
        <dbReference type="ARBA" id="ARBA00022618"/>
    </source>
</evidence>
<dbReference type="InterPro" id="IPR034746">
    <property type="entry name" value="POTRA"/>
</dbReference>
<evidence type="ECO:0000256" key="6">
    <source>
        <dbReference type="ARBA" id="ARBA00023136"/>
    </source>
</evidence>
<dbReference type="PROSITE" id="PS51779">
    <property type="entry name" value="POTRA"/>
    <property type="match status" value="1"/>
</dbReference>
<name>A0A1H7BA34_9DEIO</name>
<evidence type="ECO:0000259" key="10">
    <source>
        <dbReference type="PROSITE" id="PS51779"/>
    </source>
</evidence>
<evidence type="ECO:0000256" key="7">
    <source>
        <dbReference type="ARBA" id="ARBA00023306"/>
    </source>
</evidence>
<feature type="compositionally biased region" description="Basic and acidic residues" evidence="8">
    <location>
        <begin position="110"/>
        <end position="119"/>
    </location>
</feature>
<reference evidence="12" key="1">
    <citation type="submission" date="2016-10" db="EMBL/GenBank/DDBJ databases">
        <authorList>
            <person name="Varghese N."/>
            <person name="Submissions S."/>
        </authorList>
    </citation>
    <scope>NUCLEOTIDE SEQUENCE [LARGE SCALE GENOMIC DNA]</scope>
    <source>
        <strain evidence="12">CGMCC 1.10218</strain>
    </source>
</reference>
<dbReference type="PANTHER" id="PTHR35851">
    <property type="entry name" value="CELL DIVISION PROTEIN FTSQ"/>
    <property type="match status" value="1"/>
</dbReference>
<evidence type="ECO:0000313" key="11">
    <source>
        <dbReference type="EMBL" id="SEJ71180.1"/>
    </source>
</evidence>
<sequence>MKDDPRFSDVVSAPGPAPEQVRAPRIDLYLDDPVGLPVTSTPGPVPVSTGPISLGPGSSEPGMSVSAADPGAPAATALPRTGESHLVPEAPLAPPRSATGATGSAAPYPYRDRTQRDRVPSPSADTEPEATPAPAAPRPKAARVRRPVPPGWWVLGGVLTLALLVLSWTQWPVRAVNISGNTRVAAPELRRLAGLEGHFGWLYYGAWKARGLIALPWVKTATVTRQFPDTVNIVVTERQPFARWQQAAGQVVLLAEDGAVLPAAPGVNLSGTGALPLIGGWGPPRMADALRLTRALSRYTVQSVTYTPSGFTAKTASGTVWGGDLNTLVKYAGSIGMYPNRQIYIYPWGVSVQE</sequence>
<dbReference type="InterPro" id="IPR026579">
    <property type="entry name" value="FtsQ"/>
</dbReference>
<feature type="region of interest" description="Disordered" evidence="8">
    <location>
        <begin position="1"/>
        <end position="143"/>
    </location>
</feature>
<keyword evidence="6 9" id="KW-0472">Membrane</keyword>
<keyword evidence="7" id="KW-0131">Cell cycle</keyword>
<keyword evidence="12" id="KW-1185">Reference proteome</keyword>
<evidence type="ECO:0000256" key="9">
    <source>
        <dbReference type="SAM" id="Phobius"/>
    </source>
</evidence>
<dbReference type="Gene3D" id="3.10.20.310">
    <property type="entry name" value="membrane protein fhac"/>
    <property type="match status" value="1"/>
</dbReference>
<keyword evidence="4 9" id="KW-0812">Transmembrane</keyword>